<proteinExistence type="predicted"/>
<evidence type="ECO:0000256" key="1">
    <source>
        <dbReference type="ARBA" id="ARBA00023015"/>
    </source>
</evidence>
<evidence type="ECO:0000256" key="2">
    <source>
        <dbReference type="ARBA" id="ARBA00023125"/>
    </source>
</evidence>
<reference evidence="6 7" key="1">
    <citation type="submission" date="2014-03" db="EMBL/GenBank/DDBJ databases">
        <title>Genome of Haematobacter massiliensis CCUG 47968.</title>
        <authorList>
            <person name="Wang D."/>
            <person name="Wang G."/>
        </authorList>
    </citation>
    <scope>NUCLEOTIDE SEQUENCE [LARGE SCALE GENOMIC DNA]</scope>
    <source>
        <strain evidence="6 7">CCUG 47968</strain>
    </source>
</reference>
<dbReference type="InterPro" id="IPR050109">
    <property type="entry name" value="HTH-type_TetR-like_transc_reg"/>
</dbReference>
<dbReference type="InterPro" id="IPR009057">
    <property type="entry name" value="Homeodomain-like_sf"/>
</dbReference>
<feature type="domain" description="HTH tetR-type" evidence="5">
    <location>
        <begin position="7"/>
        <end position="67"/>
    </location>
</feature>
<dbReference type="PANTHER" id="PTHR30055">
    <property type="entry name" value="HTH-TYPE TRANSCRIPTIONAL REGULATOR RUTR"/>
    <property type="match status" value="1"/>
</dbReference>
<organism evidence="6 7">
    <name type="scientific">Haematobacter massiliensis</name>
    <dbReference type="NCBI Taxonomy" id="195105"/>
    <lineage>
        <taxon>Bacteria</taxon>
        <taxon>Pseudomonadati</taxon>
        <taxon>Pseudomonadota</taxon>
        <taxon>Alphaproteobacteria</taxon>
        <taxon>Rhodobacterales</taxon>
        <taxon>Paracoccaceae</taxon>
        <taxon>Haematobacter</taxon>
    </lineage>
</organism>
<dbReference type="Proteomes" id="UP000028826">
    <property type="component" value="Unassembled WGS sequence"/>
</dbReference>
<dbReference type="RefSeq" id="WP_169743191.1">
    <property type="nucleotide sequence ID" value="NZ_JGYG01000004.1"/>
</dbReference>
<dbReference type="SUPFAM" id="SSF46689">
    <property type="entry name" value="Homeodomain-like"/>
    <property type="match status" value="1"/>
</dbReference>
<dbReference type="STRING" id="195105.CN97_14995"/>
<dbReference type="PRINTS" id="PR00455">
    <property type="entry name" value="HTHTETR"/>
</dbReference>
<name>A0A086Y737_9RHOB</name>
<evidence type="ECO:0000313" key="6">
    <source>
        <dbReference type="EMBL" id="KFI30087.1"/>
    </source>
</evidence>
<feature type="DNA-binding region" description="H-T-H motif" evidence="4">
    <location>
        <begin position="30"/>
        <end position="49"/>
    </location>
</feature>
<dbReference type="Gene3D" id="1.10.357.10">
    <property type="entry name" value="Tetracycline Repressor, domain 2"/>
    <property type="match status" value="1"/>
</dbReference>
<evidence type="ECO:0000256" key="3">
    <source>
        <dbReference type="ARBA" id="ARBA00023163"/>
    </source>
</evidence>
<dbReference type="PANTHER" id="PTHR30055:SF234">
    <property type="entry name" value="HTH-TYPE TRANSCRIPTIONAL REGULATOR BETI"/>
    <property type="match status" value="1"/>
</dbReference>
<keyword evidence="3" id="KW-0804">Transcription</keyword>
<accession>A0A086Y737</accession>
<dbReference type="PROSITE" id="PS50977">
    <property type="entry name" value="HTH_TETR_2"/>
    <property type="match status" value="1"/>
</dbReference>
<dbReference type="AlphaFoldDB" id="A0A086Y737"/>
<dbReference type="GO" id="GO:0000976">
    <property type="term" value="F:transcription cis-regulatory region binding"/>
    <property type="evidence" value="ECO:0007669"/>
    <property type="project" value="TreeGrafter"/>
</dbReference>
<evidence type="ECO:0000256" key="4">
    <source>
        <dbReference type="PROSITE-ProRule" id="PRU00335"/>
    </source>
</evidence>
<dbReference type="EMBL" id="JGYG01000004">
    <property type="protein sequence ID" value="KFI30087.1"/>
    <property type="molecule type" value="Genomic_DNA"/>
</dbReference>
<dbReference type="Pfam" id="PF00440">
    <property type="entry name" value="TetR_N"/>
    <property type="match status" value="1"/>
</dbReference>
<comment type="caution">
    <text evidence="6">The sequence shown here is derived from an EMBL/GenBank/DDBJ whole genome shotgun (WGS) entry which is preliminary data.</text>
</comment>
<protein>
    <recommendedName>
        <fullName evidence="5">HTH tetR-type domain-containing protein</fullName>
    </recommendedName>
</protein>
<gene>
    <name evidence="6" type="ORF">CN97_14995</name>
</gene>
<dbReference type="InterPro" id="IPR041479">
    <property type="entry name" value="TetR_CgmR_C"/>
</dbReference>
<dbReference type="GO" id="GO:0003700">
    <property type="term" value="F:DNA-binding transcription factor activity"/>
    <property type="evidence" value="ECO:0007669"/>
    <property type="project" value="TreeGrafter"/>
</dbReference>
<keyword evidence="1" id="KW-0805">Transcription regulation</keyword>
<evidence type="ECO:0000259" key="5">
    <source>
        <dbReference type="PROSITE" id="PS50977"/>
    </source>
</evidence>
<dbReference type="Pfam" id="PF17937">
    <property type="entry name" value="TetR_C_28"/>
    <property type="match status" value="1"/>
</dbReference>
<evidence type="ECO:0000313" key="7">
    <source>
        <dbReference type="Proteomes" id="UP000028826"/>
    </source>
</evidence>
<keyword evidence="7" id="KW-1185">Reference proteome</keyword>
<dbReference type="eggNOG" id="COG1309">
    <property type="taxonomic scope" value="Bacteria"/>
</dbReference>
<sequence length="185" mass="20793">MRRRGRPSSRADLLDKALELILERGVEGLSFDSLAQHSGISKSGVIYHFPNREELNRAVRAHVRQRYLQARHEATESLPDSKTKALMGWAISSLEKRSKLDEVSAKIMTSGIWDASEGREHHKERFSAMSKGAGFNRAALAYLAIEGLWFLDLAGFTPFETEERARVSALLLSVIDDPAFDHLDE</sequence>
<dbReference type="InterPro" id="IPR001647">
    <property type="entry name" value="HTH_TetR"/>
</dbReference>
<keyword evidence="2 4" id="KW-0238">DNA-binding</keyword>